<evidence type="ECO:0000313" key="2">
    <source>
        <dbReference type="Proteomes" id="UP000540128"/>
    </source>
</evidence>
<proteinExistence type="predicted"/>
<sequence length="55" mass="6126">MSKRSDPEAGIVPCPTCRALVRGEAAARAEDDWSRATDCRVLLRRHHLADHQGRS</sequence>
<name>A0A7Y6CB03_9ACTN</name>
<dbReference type="RefSeq" id="WP_175458433.1">
    <property type="nucleotide sequence ID" value="NZ_JAANNT010000016.1"/>
</dbReference>
<evidence type="ECO:0000313" key="1">
    <source>
        <dbReference type="EMBL" id="NUV30319.1"/>
    </source>
</evidence>
<dbReference type="AlphaFoldDB" id="A0A7Y6CB03"/>
<keyword evidence="2" id="KW-1185">Reference proteome</keyword>
<dbReference type="EMBL" id="JAANNT010000016">
    <property type="protein sequence ID" value="NUV30319.1"/>
    <property type="molecule type" value="Genomic_DNA"/>
</dbReference>
<gene>
    <name evidence="1" type="ORF">G6W59_18715</name>
</gene>
<accession>A0A7Y6CB03</accession>
<organism evidence="1 2">
    <name type="scientific">Streptomyces odorifer</name>
    <dbReference type="NCBI Taxonomy" id="53450"/>
    <lineage>
        <taxon>Bacteria</taxon>
        <taxon>Bacillati</taxon>
        <taxon>Actinomycetota</taxon>
        <taxon>Actinomycetes</taxon>
        <taxon>Kitasatosporales</taxon>
        <taxon>Streptomycetaceae</taxon>
        <taxon>Streptomyces</taxon>
        <taxon>Streptomyces albidoflavus group</taxon>
    </lineage>
</organism>
<reference evidence="1 2" key="1">
    <citation type="submission" date="2020-03" db="EMBL/GenBank/DDBJ databases">
        <title>Complete genome sequence of sixteen Streptomyces strains facilitates identification of candidate genes involved in plant growth-promotion in grain legumes and cereals.</title>
        <authorList>
            <person name="Gopalakrishnan S."/>
            <person name="Thakur V."/>
            <person name="Saxena R."/>
            <person name="Vadlamudi S."/>
            <person name="Purohit S."/>
            <person name="Kumar V."/>
            <person name="Rathore A."/>
            <person name="Chitikineni A."/>
            <person name="Varshney R.K."/>
        </authorList>
    </citation>
    <scope>NUCLEOTIDE SEQUENCE [LARGE SCALE GENOMIC DNA]</scope>
    <source>
        <strain evidence="1 2">KAI-180</strain>
    </source>
</reference>
<comment type="caution">
    <text evidence="1">The sequence shown here is derived from an EMBL/GenBank/DDBJ whole genome shotgun (WGS) entry which is preliminary data.</text>
</comment>
<dbReference type="Proteomes" id="UP000540128">
    <property type="component" value="Unassembled WGS sequence"/>
</dbReference>
<protein>
    <submittedName>
        <fullName evidence="1">Uncharacterized protein</fullName>
    </submittedName>
</protein>